<gene>
    <name evidence="2" type="ORF">LCGC14_0859550</name>
</gene>
<feature type="compositionally biased region" description="Low complexity" evidence="1">
    <location>
        <begin position="807"/>
        <end position="831"/>
    </location>
</feature>
<organism evidence="2">
    <name type="scientific">marine sediment metagenome</name>
    <dbReference type="NCBI Taxonomy" id="412755"/>
    <lineage>
        <taxon>unclassified sequences</taxon>
        <taxon>metagenomes</taxon>
        <taxon>ecological metagenomes</taxon>
    </lineage>
</organism>
<evidence type="ECO:0000256" key="1">
    <source>
        <dbReference type="SAM" id="MobiDB-lite"/>
    </source>
</evidence>
<dbReference type="AlphaFoldDB" id="A0A0F9P7R8"/>
<proteinExistence type="predicted"/>
<evidence type="ECO:0000313" key="2">
    <source>
        <dbReference type="EMBL" id="KKN27930.1"/>
    </source>
</evidence>
<dbReference type="EMBL" id="LAZR01002604">
    <property type="protein sequence ID" value="KKN27930.1"/>
    <property type="molecule type" value="Genomic_DNA"/>
</dbReference>
<accession>A0A0F9P7R8</accession>
<protein>
    <submittedName>
        <fullName evidence="2">Uncharacterized protein</fullName>
    </submittedName>
</protein>
<comment type="caution">
    <text evidence="2">The sequence shown here is derived from an EMBL/GenBank/DDBJ whole genome shotgun (WGS) entry which is preliminary data.</text>
</comment>
<reference evidence="2" key="1">
    <citation type="journal article" date="2015" name="Nature">
        <title>Complex archaea that bridge the gap between prokaryotes and eukaryotes.</title>
        <authorList>
            <person name="Spang A."/>
            <person name="Saw J.H."/>
            <person name="Jorgensen S.L."/>
            <person name="Zaremba-Niedzwiedzka K."/>
            <person name="Martijn J."/>
            <person name="Lind A.E."/>
            <person name="van Eijk R."/>
            <person name="Schleper C."/>
            <person name="Guy L."/>
            <person name="Ettema T.J."/>
        </authorList>
    </citation>
    <scope>NUCLEOTIDE SEQUENCE</scope>
</reference>
<feature type="region of interest" description="Disordered" evidence="1">
    <location>
        <begin position="807"/>
        <end position="839"/>
    </location>
</feature>
<sequence>MAEINNFYLETNVAFTSTSTTGEVPTNGTISGGSLAANTKYLLIARALIGMDGVTNHAVIQVQSADDAILASKSQTRYEMQQTAPNGLKSWFFAHSFSTDGTPGDVEFGVAVVGGGTITIDQYTMQLIDLDDLGAGNYVEDINALTGTELSTSAWGTELASIAGSSLGVTEEWLVVGCARIGIGSVTRAFIARLHGADDSATASDLNLIQEAGEDTAEGRMVGFVGRHKAVTSNVDLAIDAYEEAADANHTDDGSYLIAIKGSAFADFEHDYTAAAVSVGAETTVATVGPYTPSTSGNHLILGRDNRFVGAGLAKLHLEDTTTETRTGDSTPTHNQNWDTARDKEAAHTMQRISISGAKTYNLRATDSTTRNHEHRWLLVLNFNLAGGAVVEGTVTDAVGVTDQVASAKTAPATVTDQIGITDQVAVAKSVPVTVTDPVGVTDGVATAKAIKVTITDSVGVTDNTANVKTIPVTVTDAVTVTDQTIRVVDVSRTVIDPVGVTDDIAAVKTIPVIITETVGVTDQVTGAKASAVTVTDAIGVTDATSRVADAKRTVTDPVEVTDAVAVAKTIPVSITDPVGVTDQTSRVHDAKRTVTDDAGVTDDTAPVKSIPVVATDAVGVTDQVGVAKASVVTVTDPVGVTDDTARELVAKRTVTDPIGIVDDVDDVKSGGLTVTVTDAVGVTDAVARSVNAERVATDAIGVTDQIVAGKDIAASVTDSVGVSDSVSGNKTISRTVTDPVGVTDSVTRVASYVRVIADTVGLTDGTQRAIGYVRTVTDPIGVTDTVTQTISAEGFWQVDPVLSVPDSPASAADPVASVANPSASVGAPVAHTRLGPDS</sequence>
<name>A0A0F9P7R8_9ZZZZ</name>